<gene>
    <name evidence="1" type="ORF">ALP90_00266</name>
</gene>
<comment type="caution">
    <text evidence="1">The sequence shown here is derived from an EMBL/GenBank/DDBJ whole genome shotgun (WGS) entry which is preliminary data.</text>
</comment>
<protein>
    <submittedName>
        <fullName evidence="1">Putative NTPase</fullName>
    </submittedName>
</protein>
<evidence type="ECO:0000313" key="2">
    <source>
        <dbReference type="Proteomes" id="UP000271097"/>
    </source>
</evidence>
<dbReference type="InterPro" id="IPR011989">
    <property type="entry name" value="ARM-like"/>
</dbReference>
<dbReference type="Proteomes" id="UP000271097">
    <property type="component" value="Unassembled WGS sequence"/>
</dbReference>
<dbReference type="EMBL" id="RBRS01000086">
    <property type="protein sequence ID" value="RMR22832.1"/>
    <property type="molecule type" value="Genomic_DNA"/>
</dbReference>
<organism evidence="1 2">
    <name type="scientific">Pseudomonas amygdali pv. ulmi</name>
    <dbReference type="NCBI Taxonomy" id="251720"/>
    <lineage>
        <taxon>Bacteria</taxon>
        <taxon>Pseudomonadati</taxon>
        <taxon>Pseudomonadota</taxon>
        <taxon>Gammaproteobacteria</taxon>
        <taxon>Pseudomonadales</taxon>
        <taxon>Pseudomonadaceae</taxon>
        <taxon>Pseudomonas</taxon>
        <taxon>Pseudomonas amygdali</taxon>
    </lineage>
</organism>
<dbReference type="Gene3D" id="1.25.10.10">
    <property type="entry name" value="Leucine-rich Repeat Variant"/>
    <property type="match status" value="1"/>
</dbReference>
<proteinExistence type="predicted"/>
<dbReference type="RefSeq" id="WP_199738409.1">
    <property type="nucleotide sequence ID" value="NZ_RBRS01000086.1"/>
</dbReference>
<dbReference type="AlphaFoldDB" id="A0A3M4T6Z7"/>
<reference evidence="1 2" key="1">
    <citation type="submission" date="2018-08" db="EMBL/GenBank/DDBJ databases">
        <title>Recombination of ecologically and evolutionarily significant loci maintains genetic cohesion in the Pseudomonas syringae species complex.</title>
        <authorList>
            <person name="Dillon M."/>
            <person name="Thakur S."/>
            <person name="Almeida R.N.D."/>
            <person name="Weir B.S."/>
            <person name="Guttman D.S."/>
        </authorList>
    </citation>
    <scope>NUCLEOTIDE SEQUENCE [LARGE SCALE GENOMIC DNA]</scope>
    <source>
        <strain evidence="1 2">ICMP 5931</strain>
    </source>
</reference>
<name>A0A3M4T6Z7_PSEA0</name>
<sequence>MARILTIWYADDHEFLISLARDERSHIRSAAREPILKAAKDSLLLRKLIIQETELNSLDPTLLQTAITEGLFLNTEALEVMRLLLSDTASVRYAALPILNAKYIPVELMQAESIRLLSDDDMDIRYAARRALKKLGQVPTGA</sequence>
<dbReference type="InterPro" id="IPR016024">
    <property type="entry name" value="ARM-type_fold"/>
</dbReference>
<dbReference type="SUPFAM" id="SSF48371">
    <property type="entry name" value="ARM repeat"/>
    <property type="match status" value="1"/>
</dbReference>
<evidence type="ECO:0000313" key="1">
    <source>
        <dbReference type="EMBL" id="RMR22832.1"/>
    </source>
</evidence>
<accession>A0A3M4T6Z7</accession>